<dbReference type="InterPro" id="IPR007863">
    <property type="entry name" value="Peptidase_M16_C"/>
</dbReference>
<dbReference type="Proteomes" id="UP000270856">
    <property type="component" value="Unassembled WGS sequence"/>
</dbReference>
<dbReference type="PANTHER" id="PTHR11851:SF224">
    <property type="entry name" value="PROCESSING PROTEASE"/>
    <property type="match status" value="1"/>
</dbReference>
<organism evidence="4 5">
    <name type="scientific">Aureibaculum marinum</name>
    <dbReference type="NCBI Taxonomy" id="2487930"/>
    <lineage>
        <taxon>Bacteria</taxon>
        <taxon>Pseudomonadati</taxon>
        <taxon>Bacteroidota</taxon>
        <taxon>Flavobacteriia</taxon>
        <taxon>Flavobacteriales</taxon>
        <taxon>Flavobacteriaceae</taxon>
        <taxon>Aureibaculum</taxon>
    </lineage>
</organism>
<keyword evidence="1" id="KW-0732">Signal</keyword>
<feature type="domain" description="Peptidase M16 N-terminal" evidence="2">
    <location>
        <begin position="53"/>
        <end position="168"/>
    </location>
</feature>
<dbReference type="PANTHER" id="PTHR11851">
    <property type="entry name" value="METALLOPROTEASE"/>
    <property type="match status" value="1"/>
</dbReference>
<proteinExistence type="predicted"/>
<dbReference type="EMBL" id="RPFJ01000013">
    <property type="protein sequence ID" value="RPD96137.1"/>
    <property type="molecule type" value="Genomic_DNA"/>
</dbReference>
<comment type="caution">
    <text evidence="4">The sequence shown here is derived from an EMBL/GenBank/DDBJ whole genome shotgun (WGS) entry which is preliminary data.</text>
</comment>
<dbReference type="Pfam" id="PF05193">
    <property type="entry name" value="Peptidase_M16_C"/>
    <property type="match status" value="1"/>
</dbReference>
<dbReference type="InterPro" id="IPR050361">
    <property type="entry name" value="MPP/UQCRC_Complex"/>
</dbReference>
<feature type="domain" description="Peptidase M16 C-terminal" evidence="3">
    <location>
        <begin position="198"/>
        <end position="377"/>
    </location>
</feature>
<dbReference type="Gene3D" id="3.30.830.10">
    <property type="entry name" value="Metalloenzyme, LuxS/M16 peptidase-like"/>
    <property type="match status" value="2"/>
</dbReference>
<dbReference type="AlphaFoldDB" id="A0A3N4NNT1"/>
<evidence type="ECO:0000313" key="4">
    <source>
        <dbReference type="EMBL" id="RPD96137.1"/>
    </source>
</evidence>
<dbReference type="SUPFAM" id="SSF63411">
    <property type="entry name" value="LuxS/MPP-like metallohydrolase"/>
    <property type="match status" value="2"/>
</dbReference>
<dbReference type="GO" id="GO:0046872">
    <property type="term" value="F:metal ion binding"/>
    <property type="evidence" value="ECO:0007669"/>
    <property type="project" value="InterPro"/>
</dbReference>
<dbReference type="OrthoDB" id="9811314at2"/>
<keyword evidence="5" id="KW-1185">Reference proteome</keyword>
<dbReference type="RefSeq" id="WP_123898267.1">
    <property type="nucleotide sequence ID" value="NZ_RPFJ01000013.1"/>
</dbReference>
<feature type="signal peptide" evidence="1">
    <location>
        <begin position="1"/>
        <end position="20"/>
    </location>
</feature>
<evidence type="ECO:0000256" key="1">
    <source>
        <dbReference type="SAM" id="SignalP"/>
    </source>
</evidence>
<evidence type="ECO:0000313" key="5">
    <source>
        <dbReference type="Proteomes" id="UP000270856"/>
    </source>
</evidence>
<name>A0A3N4NNT1_9FLAO</name>
<sequence>MKNKILITIAFIVASLSLSAQIDRSKMPVSGPTPTINIGKPYTFQLKNGLTVLVVENHKLPRISISLSMDNPPRTEGDKVGVSSLVSALLGNGSKNISKDDFNEEIDYLGASISFGSESGYASALSKYTNRIVELFADAALNPNFQQEELDAEKAKLIENIKSGENSTAAVASRVNNVLTYGKEHPYGEYLTEETINNVTLKDVEDFYNKYFKPNKAYMVISGDIKTKTAKKLISKAFKKWESGTIPEYTSITPKDLESSEINFIDMPNAVQSELAIMNLASIKIADEDHFPALIANYILGGAFGSYLNMNLREEHGYTYGARSSLGRDKNEFAKFIASTKVRNAVTDSAVVEMLKEIKRIKTDLVSDEDLKNAKAKYLGNFIMALENPRTIARYAVNIKTENLPDDFYENYIAQINAVTKEDIHRVANTYFKLDNARIVVVGKGSEVANALENLTFDGKKIPVKYFDKYGNEVDKPVFEIPIPKGVTAATVMQKYLDAIGGKEKLEKIKSVVTSAQGEMQGMKFDLETKTTSDNKFAMDLKMGGNSMSKQVFDGKKGYMVMQGRKMDIPSADLKSYKEASYPFPELHYNTDSIHLEKIEMVNGKKAFAITISDKITNFYDMETGLKIKQVTKTPMGEQALGFENYKEVEGILYPHTFKQSFGPQSLEFLVSDIKINKGISKDDFK</sequence>
<dbReference type="InterPro" id="IPR011765">
    <property type="entry name" value="Pept_M16_N"/>
</dbReference>
<evidence type="ECO:0000259" key="2">
    <source>
        <dbReference type="Pfam" id="PF00675"/>
    </source>
</evidence>
<dbReference type="InterPro" id="IPR011249">
    <property type="entry name" value="Metalloenz_LuxS/M16"/>
</dbReference>
<gene>
    <name evidence="4" type="ORF">EGM88_10635</name>
</gene>
<protein>
    <submittedName>
        <fullName evidence="4">Insulinase family protein</fullName>
    </submittedName>
</protein>
<reference evidence="4 5" key="1">
    <citation type="submission" date="2018-11" db="EMBL/GenBank/DDBJ databases">
        <title>Aureibaculum marinum gen. nov., sp. nov., a member of the family Flavobacteriaceae isolated from the Bohai Sea.</title>
        <authorList>
            <person name="Ji X."/>
        </authorList>
    </citation>
    <scope>NUCLEOTIDE SEQUENCE [LARGE SCALE GENOMIC DNA]</scope>
    <source>
        <strain evidence="4 5">BH-SD17</strain>
    </source>
</reference>
<feature type="chain" id="PRO_5017982838" evidence="1">
    <location>
        <begin position="21"/>
        <end position="686"/>
    </location>
</feature>
<accession>A0A3N4NNT1</accession>
<dbReference type="Pfam" id="PF00675">
    <property type="entry name" value="Peptidase_M16"/>
    <property type="match status" value="1"/>
</dbReference>
<evidence type="ECO:0000259" key="3">
    <source>
        <dbReference type="Pfam" id="PF05193"/>
    </source>
</evidence>